<dbReference type="GO" id="GO:0003924">
    <property type="term" value="F:GTPase activity"/>
    <property type="evidence" value="ECO:0007669"/>
    <property type="project" value="TreeGrafter"/>
</dbReference>
<gene>
    <name evidence="2" type="ORF">VICG_01355</name>
</gene>
<dbReference type="HOGENOM" id="CLU_031890_0_0_1"/>
<dbReference type="OMA" id="CINVEET"/>
<dbReference type="PANTHER" id="PTHR12858">
    <property type="entry name" value="RIBOSOME BIOGENESIS PROTEIN"/>
    <property type="match status" value="1"/>
</dbReference>
<dbReference type="GO" id="GO:0005525">
    <property type="term" value="F:GTP binding"/>
    <property type="evidence" value="ECO:0007669"/>
    <property type="project" value="TreeGrafter"/>
</dbReference>
<dbReference type="RefSeq" id="XP_007604801.1">
    <property type="nucleotide sequence ID" value="XM_007604739.1"/>
</dbReference>
<evidence type="ECO:0000259" key="1">
    <source>
        <dbReference type="SMART" id="SM01362"/>
    </source>
</evidence>
<dbReference type="PANTHER" id="PTHR12858:SF1">
    <property type="entry name" value="PRE-RRNA-PROCESSING PROTEIN TSR1 HOMOLOG"/>
    <property type="match status" value="1"/>
</dbReference>
<accession>L2GMT6</accession>
<dbReference type="GO" id="GO:0000479">
    <property type="term" value="P:endonucleolytic cleavage of tricistronic rRNA transcript (SSU-rRNA, 5.8S rRNA, LSU-rRNA)"/>
    <property type="evidence" value="ECO:0007669"/>
    <property type="project" value="TreeGrafter"/>
</dbReference>
<dbReference type="Proteomes" id="UP000011082">
    <property type="component" value="Unassembled WGS sequence"/>
</dbReference>
<name>L2GMT6_VITCO</name>
<dbReference type="InterPro" id="IPR039761">
    <property type="entry name" value="Bms1/Tsr1"/>
</dbReference>
<feature type="domain" description="Ribosome biogenesis protein BMS1/TSR1 C-terminal" evidence="1">
    <location>
        <begin position="270"/>
        <end position="531"/>
    </location>
</feature>
<dbReference type="VEuPathDB" id="MicrosporidiaDB:VICG_01355"/>
<dbReference type="GeneID" id="19882066"/>
<dbReference type="GO" id="GO:0034511">
    <property type="term" value="F:U3 snoRNA binding"/>
    <property type="evidence" value="ECO:0007669"/>
    <property type="project" value="TreeGrafter"/>
</dbReference>
<dbReference type="OrthoDB" id="119302at2759"/>
<evidence type="ECO:0000313" key="3">
    <source>
        <dbReference type="Proteomes" id="UP000011082"/>
    </source>
</evidence>
<sequence length="533" mass="61188">MRRDVQKNKNKQKQELKNKKIDTQKSIYSSEGAYMNITTINLNRNRTEIDIKLPFNFIVRDATELSNRYVTYLCRVSDLLILTITGMEIDYDLINIIKRLMPTVVIVHDKKLKSLARAISKSFGSPKTCDFSMLNMALWNIQCQNTTIASERPFMVPADTKYCDGLLIVEGFMKNSLRSDRVVINGEYRGIVEEVTMDGESIEGRLLNVECDESAFKSLYEDCSDNSTAGIQHVDDGDPCIEEVDLESQNDEDYDVEYGEFYDEQPIDPELDLINKYSKYKGIRSLSVGSFVDRPEEMPEHYKDIVFLRNIKHVLGQIKNRECIIPKNKSVVLKIRLSLPSNEVFDPSLVVLFNLFEYEGRCTILNYEFSSQEPLPEEIVVDNGFEIFRAKCIVTRNLNSNAFKQESSLVSGIVSFVGPLALFSPNAFVVSDFNSSKAVKLFNGYSQNRLFFDCVELKGKPVKICKRYIVVKGMFYTKEQVEYFRNIQLEARRGIRGFVKKSLGTKGAFKAYFAQPVKYGEEITMSLYKRIFL</sequence>
<dbReference type="SMART" id="SM01362">
    <property type="entry name" value="DUF663"/>
    <property type="match status" value="1"/>
</dbReference>
<proteinExistence type="predicted"/>
<keyword evidence="3" id="KW-1185">Reference proteome</keyword>
<protein>
    <recommendedName>
        <fullName evidence="1">Ribosome biogenesis protein BMS1/TSR1 C-terminal domain-containing protein</fullName>
    </recommendedName>
</protein>
<reference evidence="3" key="1">
    <citation type="submission" date="2011-05" db="EMBL/GenBank/DDBJ databases">
        <title>The genome sequence of Vittaforma corneae strain ATCC 50505.</title>
        <authorList>
            <consortium name="The Broad Institute Genome Sequencing Platform"/>
            <person name="Cuomo C."/>
            <person name="Didier E."/>
            <person name="Bowers L."/>
            <person name="Young S.K."/>
            <person name="Zeng Q."/>
            <person name="Gargeya S."/>
            <person name="Fitzgerald M."/>
            <person name="Haas B."/>
            <person name="Abouelleil A."/>
            <person name="Alvarado L."/>
            <person name="Arachchi H.M."/>
            <person name="Berlin A."/>
            <person name="Chapman S.B."/>
            <person name="Gearin G."/>
            <person name="Goldberg J."/>
            <person name="Griggs A."/>
            <person name="Gujja S."/>
            <person name="Hansen M."/>
            <person name="Heiman D."/>
            <person name="Howarth C."/>
            <person name="Larimer J."/>
            <person name="Lui A."/>
            <person name="MacDonald P.J.P."/>
            <person name="McCowen C."/>
            <person name="Montmayeur A."/>
            <person name="Murphy C."/>
            <person name="Neiman D."/>
            <person name="Pearson M."/>
            <person name="Priest M."/>
            <person name="Roberts A."/>
            <person name="Saif S."/>
            <person name="Shea T."/>
            <person name="Sisk P."/>
            <person name="Stolte C."/>
            <person name="Sykes S."/>
            <person name="Wortman J."/>
            <person name="Nusbaum C."/>
            <person name="Birren B."/>
        </authorList>
    </citation>
    <scope>NUCLEOTIDE SEQUENCE [LARGE SCALE GENOMIC DNA]</scope>
    <source>
        <strain evidence="3">ATCC 50505</strain>
    </source>
</reference>
<dbReference type="Pfam" id="PF04950">
    <property type="entry name" value="RIBIOP_C"/>
    <property type="match status" value="1"/>
</dbReference>
<dbReference type="InterPro" id="IPR007034">
    <property type="entry name" value="BMS1_TSR1_C"/>
</dbReference>
<dbReference type="InParanoid" id="L2GMT6"/>
<dbReference type="STRING" id="993615.L2GMT6"/>
<dbReference type="AlphaFoldDB" id="L2GMT6"/>
<organism evidence="2 3">
    <name type="scientific">Vittaforma corneae (strain ATCC 50505)</name>
    <name type="common">Microsporidian parasite</name>
    <name type="synonym">Nosema corneum</name>
    <dbReference type="NCBI Taxonomy" id="993615"/>
    <lineage>
        <taxon>Eukaryota</taxon>
        <taxon>Fungi</taxon>
        <taxon>Fungi incertae sedis</taxon>
        <taxon>Microsporidia</taxon>
        <taxon>Nosematidae</taxon>
        <taxon>Vittaforma</taxon>
    </lineage>
</organism>
<evidence type="ECO:0000313" key="2">
    <source>
        <dbReference type="EMBL" id="ELA41607.1"/>
    </source>
</evidence>
<dbReference type="EMBL" id="JH370141">
    <property type="protein sequence ID" value="ELA41607.1"/>
    <property type="molecule type" value="Genomic_DNA"/>
</dbReference>
<dbReference type="GO" id="GO:0030688">
    <property type="term" value="C:preribosome, small subunit precursor"/>
    <property type="evidence" value="ECO:0007669"/>
    <property type="project" value="TreeGrafter"/>
</dbReference>
<dbReference type="GO" id="GO:0000462">
    <property type="term" value="P:maturation of SSU-rRNA from tricistronic rRNA transcript (SSU-rRNA, 5.8S rRNA, LSU-rRNA)"/>
    <property type="evidence" value="ECO:0007669"/>
    <property type="project" value="TreeGrafter"/>
</dbReference>